<proteinExistence type="predicted"/>
<evidence type="ECO:0000313" key="3">
    <source>
        <dbReference type="Proteomes" id="UP001281761"/>
    </source>
</evidence>
<reference evidence="2 3" key="1">
    <citation type="journal article" date="2022" name="bioRxiv">
        <title>Genomics of Preaxostyla Flagellates Illuminates Evolutionary Transitions and the Path Towards Mitochondrial Loss.</title>
        <authorList>
            <person name="Novak L.V.F."/>
            <person name="Treitli S.C."/>
            <person name="Pyrih J."/>
            <person name="Halakuc P."/>
            <person name="Pipaliya S.V."/>
            <person name="Vacek V."/>
            <person name="Brzon O."/>
            <person name="Soukal P."/>
            <person name="Eme L."/>
            <person name="Dacks J.B."/>
            <person name="Karnkowska A."/>
            <person name="Elias M."/>
            <person name="Hampl V."/>
        </authorList>
    </citation>
    <scope>NUCLEOTIDE SEQUENCE [LARGE SCALE GENOMIC DNA]</scope>
    <source>
        <strain evidence="2">NAU3</strain>
        <tissue evidence="2">Gut</tissue>
    </source>
</reference>
<comment type="caution">
    <text evidence="2">The sequence shown here is derived from an EMBL/GenBank/DDBJ whole genome shotgun (WGS) entry which is preliminary data.</text>
</comment>
<feature type="region of interest" description="Disordered" evidence="1">
    <location>
        <begin position="41"/>
        <end position="64"/>
    </location>
</feature>
<feature type="region of interest" description="Disordered" evidence="1">
    <location>
        <begin position="1"/>
        <end position="22"/>
    </location>
</feature>
<dbReference type="Proteomes" id="UP001281761">
    <property type="component" value="Unassembled WGS sequence"/>
</dbReference>
<gene>
    <name evidence="2" type="ORF">BLNAU_9796</name>
</gene>
<name>A0ABQ9XUT6_9EUKA</name>
<evidence type="ECO:0000313" key="2">
    <source>
        <dbReference type="EMBL" id="KAK2955244.1"/>
    </source>
</evidence>
<keyword evidence="3" id="KW-1185">Reference proteome</keyword>
<organism evidence="2 3">
    <name type="scientific">Blattamonas nauphoetae</name>
    <dbReference type="NCBI Taxonomy" id="2049346"/>
    <lineage>
        <taxon>Eukaryota</taxon>
        <taxon>Metamonada</taxon>
        <taxon>Preaxostyla</taxon>
        <taxon>Oxymonadida</taxon>
        <taxon>Blattamonas</taxon>
    </lineage>
</organism>
<dbReference type="EMBL" id="JARBJD010000069">
    <property type="protein sequence ID" value="KAK2955244.1"/>
    <property type="molecule type" value="Genomic_DNA"/>
</dbReference>
<sequence>MPISDSVSSAAFSLPTTSSSELVQSVQMDVHIRSHNVIMTPINMNHPNASSPPNPPPRETRRSPGVVQFHLKCEIGIANQGTTRSDRNPTCGSELQLRPLPSHGHLLASPRMIISSPPLA</sequence>
<protein>
    <submittedName>
        <fullName evidence="2">Uncharacterized protein</fullName>
    </submittedName>
</protein>
<accession>A0ABQ9XUT6</accession>
<evidence type="ECO:0000256" key="1">
    <source>
        <dbReference type="SAM" id="MobiDB-lite"/>
    </source>
</evidence>